<proteinExistence type="predicted"/>
<protein>
    <submittedName>
        <fullName evidence="1">Uncharacterized protein</fullName>
    </submittedName>
</protein>
<name>A0A084H2J8_METID</name>
<evidence type="ECO:0000313" key="1">
    <source>
        <dbReference type="EMBL" id="KEZ53810.1"/>
    </source>
</evidence>
<dbReference type="AlphaFoldDB" id="A0A084H2J8"/>
<evidence type="ECO:0000313" key="2">
    <source>
        <dbReference type="Proteomes" id="UP000028549"/>
    </source>
</evidence>
<dbReference type="Proteomes" id="UP000028549">
    <property type="component" value="Unassembled WGS sequence"/>
</dbReference>
<dbReference type="InterPro" id="IPR036390">
    <property type="entry name" value="WH_DNA-bd_sf"/>
</dbReference>
<keyword evidence="2" id="KW-1185">Reference proteome</keyword>
<gene>
    <name evidence="1" type="ORF">GS18_0202310</name>
</gene>
<dbReference type="EMBL" id="JNVC02000001">
    <property type="protein sequence ID" value="KEZ53810.1"/>
    <property type="molecule type" value="Genomic_DNA"/>
</dbReference>
<organism evidence="1 2">
    <name type="scientific">Metabacillus indicus</name>
    <name type="common">Bacillus indicus</name>
    <dbReference type="NCBI Taxonomy" id="246786"/>
    <lineage>
        <taxon>Bacteria</taxon>
        <taxon>Bacillati</taxon>
        <taxon>Bacillota</taxon>
        <taxon>Bacilli</taxon>
        <taxon>Bacillales</taxon>
        <taxon>Bacillaceae</taxon>
        <taxon>Metabacillus</taxon>
    </lineage>
</organism>
<comment type="caution">
    <text evidence="1">The sequence shown here is derived from an EMBL/GenBank/DDBJ whole genome shotgun (WGS) entry which is preliminary data.</text>
</comment>
<sequence>MNINERALVHLSGIYSKLLGYLLVHRDADGNVAYDISELSDELGLSKRTAILRMQQLEQFGAIQTEKQGVCRIITTRIEKTPISLCYQALHALKRKPGLAEDPLKLADEMNVDEKDAEMILHVLSK</sequence>
<reference evidence="1 2" key="1">
    <citation type="journal article" date="2005" name="Int. J. Syst. Evol. Microbiol.">
        <title>Bacillus cibi sp. nov., isolated from jeotgal, a traditional Korean fermented seafood.</title>
        <authorList>
            <person name="Yoon J.H."/>
            <person name="Lee C.H."/>
            <person name="Oh T.K."/>
        </authorList>
    </citation>
    <scope>NUCLEOTIDE SEQUENCE [LARGE SCALE GENOMIC DNA]</scope>
    <source>
        <strain evidence="1 2">DSM 16189</strain>
    </source>
</reference>
<dbReference type="SUPFAM" id="SSF46785">
    <property type="entry name" value="Winged helix' DNA-binding domain"/>
    <property type="match status" value="1"/>
</dbReference>
<dbReference type="OrthoDB" id="2938378at2"/>
<accession>A0A084H2J8</accession>
<dbReference type="STRING" id="246786.GS18_0202310"/>
<dbReference type="RefSeq" id="WP_029281924.1">
    <property type="nucleotide sequence ID" value="NZ_CANLZQ010000002.1"/>
</dbReference>